<evidence type="ECO:0000313" key="10">
    <source>
        <dbReference type="Proteomes" id="UP000183410"/>
    </source>
</evidence>
<comment type="subcellular location">
    <subcellularLocation>
        <location evidence="8">Cytoplasm</location>
    </subcellularLocation>
    <text evidence="8">Localizes to cell poles and nucleoid.</text>
</comment>
<dbReference type="HAMAP" id="MF_01170">
    <property type="entry name" value="RacA"/>
    <property type="match status" value="1"/>
</dbReference>
<keyword evidence="1 8" id="KW-0963">Cytoplasm</keyword>
<keyword evidence="3 8" id="KW-0159">Chromosome partition</keyword>
<evidence type="ECO:0000313" key="9">
    <source>
        <dbReference type="EMBL" id="SFE76248.1"/>
    </source>
</evidence>
<dbReference type="RefSeq" id="WP_046231728.1">
    <property type="nucleotide sequence ID" value="NZ_FONN01000006.1"/>
</dbReference>
<name>A0A1I2D6V3_9BACL</name>
<dbReference type="OrthoDB" id="2991292at2"/>
<dbReference type="GO" id="GO:0003690">
    <property type="term" value="F:double-stranded DNA binding"/>
    <property type="evidence" value="ECO:0007669"/>
    <property type="project" value="UniProtKB-UniRule"/>
</dbReference>
<keyword evidence="6 8" id="KW-0238">DNA-binding</keyword>
<evidence type="ECO:0000256" key="5">
    <source>
        <dbReference type="ARBA" id="ARBA00023054"/>
    </source>
</evidence>
<dbReference type="GO" id="GO:0005737">
    <property type="term" value="C:cytoplasm"/>
    <property type="evidence" value="ECO:0007669"/>
    <property type="project" value="UniProtKB-SubCell"/>
</dbReference>
<comment type="function">
    <text evidence="8">Required for the formation of axial filaments and for anchoring the origin regions at the cell poles in sporulating cells, thus ensuring proper chromosome segregation in the prespore. Binds in a dispersed manner throughout the chromosome but preferentially to sites clustered in the origin portion of the chromosome, causing condensation of the chromosome and its remodeling into an elongated, anchored structure.</text>
</comment>
<evidence type="ECO:0000256" key="8">
    <source>
        <dbReference type="HAMAP-Rule" id="MF_01170"/>
    </source>
</evidence>
<dbReference type="InterPro" id="IPR009061">
    <property type="entry name" value="DNA-bd_dom_put_sf"/>
</dbReference>
<dbReference type="GO" id="GO:0030261">
    <property type="term" value="P:chromosome condensation"/>
    <property type="evidence" value="ECO:0007669"/>
    <property type="project" value="UniProtKB-UniRule"/>
</dbReference>
<dbReference type="Gene3D" id="1.10.1660.10">
    <property type="match status" value="1"/>
</dbReference>
<dbReference type="GO" id="GO:0030435">
    <property type="term" value="P:sporulation resulting in formation of a cellular spore"/>
    <property type="evidence" value="ECO:0007669"/>
    <property type="project" value="UniProtKB-UniRule"/>
</dbReference>
<evidence type="ECO:0000256" key="4">
    <source>
        <dbReference type="ARBA" id="ARBA00022969"/>
    </source>
</evidence>
<feature type="DNA-binding region" description="H-T-H motif" evidence="8">
    <location>
        <begin position="6"/>
        <end position="26"/>
    </location>
</feature>
<keyword evidence="4 8" id="KW-0749">Sporulation</keyword>
<dbReference type="EMBL" id="FONN01000006">
    <property type="protein sequence ID" value="SFE76248.1"/>
    <property type="molecule type" value="Genomic_DNA"/>
</dbReference>
<dbReference type="Proteomes" id="UP000183410">
    <property type="component" value="Unassembled WGS sequence"/>
</dbReference>
<evidence type="ECO:0000256" key="7">
    <source>
        <dbReference type="ARBA" id="ARBA00023306"/>
    </source>
</evidence>
<gene>
    <name evidence="8" type="primary">racA</name>
    <name evidence="9" type="ORF">SAMN04487969_106151</name>
</gene>
<evidence type="ECO:0000256" key="3">
    <source>
        <dbReference type="ARBA" id="ARBA00022829"/>
    </source>
</evidence>
<sequence>MNLLKTKDAARQLAVSETTIRRWVALFPASFSKDMFGHYIFDEPALEKLQSIKTKLEAGELLHEMTLPELAQTVDPTGLQQAAAGAAAHFPTFNLDEAKSKIESAWDFKNPQEELAERLERIEGTLSRKADEVIGVQLLHHREELEEIRQTLNQLAASLSSMQERNKQLSSLVAVQPAAACMERKPHKKKTLFRLPFSFF</sequence>
<comment type="similarity">
    <text evidence="8">Belongs to the RacA family.</text>
</comment>
<keyword evidence="5 8" id="KW-0175">Coiled coil</keyword>
<feature type="coiled-coil region" evidence="8">
    <location>
        <begin position="112"/>
        <end position="172"/>
    </location>
</feature>
<evidence type="ECO:0000256" key="1">
    <source>
        <dbReference type="ARBA" id="ARBA00022490"/>
    </source>
</evidence>
<accession>A0A1I2D6V3</accession>
<dbReference type="AlphaFoldDB" id="A0A1I2D6V3"/>
<dbReference type="SUPFAM" id="SSF46955">
    <property type="entry name" value="Putative DNA-binding domain"/>
    <property type="match status" value="1"/>
</dbReference>
<evidence type="ECO:0000256" key="6">
    <source>
        <dbReference type="ARBA" id="ARBA00023125"/>
    </source>
</evidence>
<keyword evidence="10" id="KW-1185">Reference proteome</keyword>
<evidence type="ECO:0000256" key="2">
    <source>
        <dbReference type="ARBA" id="ARBA00022618"/>
    </source>
</evidence>
<dbReference type="GO" id="GO:0008356">
    <property type="term" value="P:asymmetric cell division"/>
    <property type="evidence" value="ECO:0007669"/>
    <property type="project" value="UniProtKB-UniRule"/>
</dbReference>
<keyword evidence="2 8" id="KW-0132">Cell division</keyword>
<keyword evidence="7 8" id="KW-0131">Cell cycle</keyword>
<protein>
    <recommendedName>
        <fullName evidence="8">Chromosome-anchoring protein RacA</fullName>
    </recommendedName>
</protein>
<dbReference type="InterPro" id="IPR023522">
    <property type="entry name" value="Chrosome_anchoring_RacA"/>
</dbReference>
<reference evidence="10" key="1">
    <citation type="submission" date="2016-10" db="EMBL/GenBank/DDBJ databases">
        <authorList>
            <person name="Varghese N."/>
            <person name="Submissions S."/>
        </authorList>
    </citation>
    <scope>NUCLEOTIDE SEQUENCE [LARGE SCALE GENOMIC DNA]</scope>
    <source>
        <strain evidence="10">CGMCC 1.10223</strain>
    </source>
</reference>
<organism evidence="9 10">
    <name type="scientific">Paenibacillus algorifonticola</name>
    <dbReference type="NCBI Taxonomy" id="684063"/>
    <lineage>
        <taxon>Bacteria</taxon>
        <taxon>Bacillati</taxon>
        <taxon>Bacillota</taxon>
        <taxon>Bacilli</taxon>
        <taxon>Bacillales</taxon>
        <taxon>Paenibacillaceae</taxon>
        <taxon>Paenibacillus</taxon>
    </lineage>
</organism>
<proteinExistence type="inferred from homology"/>
<dbReference type="GO" id="GO:0007059">
    <property type="term" value="P:chromosome segregation"/>
    <property type="evidence" value="ECO:0007669"/>
    <property type="project" value="UniProtKB-UniRule"/>
</dbReference>